<protein>
    <recommendedName>
        <fullName evidence="1">T6SS Phospholipase effector Tle1-like catalytic domain-containing protein</fullName>
    </recommendedName>
</protein>
<organism evidence="2 3">
    <name type="scientific">Mycena metata</name>
    <dbReference type="NCBI Taxonomy" id="1033252"/>
    <lineage>
        <taxon>Eukaryota</taxon>
        <taxon>Fungi</taxon>
        <taxon>Dikarya</taxon>
        <taxon>Basidiomycota</taxon>
        <taxon>Agaricomycotina</taxon>
        <taxon>Agaricomycetes</taxon>
        <taxon>Agaricomycetidae</taxon>
        <taxon>Agaricales</taxon>
        <taxon>Marasmiineae</taxon>
        <taxon>Mycenaceae</taxon>
        <taxon>Mycena</taxon>
    </lineage>
</organism>
<dbReference type="Proteomes" id="UP001215598">
    <property type="component" value="Unassembled WGS sequence"/>
</dbReference>
<gene>
    <name evidence="2" type="ORF">B0H16DRAFT_51389</name>
</gene>
<dbReference type="InterPro" id="IPR018712">
    <property type="entry name" value="Tle1-like_cat"/>
</dbReference>
<comment type="caution">
    <text evidence="2">The sequence shown here is derived from an EMBL/GenBank/DDBJ whole genome shotgun (WGS) entry which is preliminary data.</text>
</comment>
<dbReference type="PANTHER" id="PTHR33840:SF2">
    <property type="entry name" value="TLE1 PHOSPHOLIPASE DOMAIN-CONTAINING PROTEIN"/>
    <property type="match status" value="1"/>
</dbReference>
<dbReference type="SUPFAM" id="SSF53474">
    <property type="entry name" value="alpha/beta-Hydrolases"/>
    <property type="match status" value="1"/>
</dbReference>
<sequence length="373" mass="42768">MRSGSPTNFKLSSHTESVRSTRKRVCDHCKTDGTGRNIILSFDGTSNQYGDKNTNVIELYARIIKDDTQFTYYNSGVGTYARPSRRSIKYWKQGLDNAIDLAIAWNFEKVVIAGYRWLSNHYEPGDRIFLFGFSRGAYQIRALAAMIDKVGLILPGNEEQIPFAYELYANLNRHFRKGYNKEKSAQFFKTTFSRENVKIHFLGAWDSVSSVGVIRGKTLPETTMINKNICYFRHALAIDERRVKFTPEYICGGESYPEKTMAGTEPRIKEVWFSGCHSDIGGGSRVNDRLDNAAPPVLWMGNEALRAGLKIRASNVEWKWEELEDSRPTESLTGIWRLLEVLPFRRLSYVDGRGVTWWPHFFKGRIIKPACRP</sequence>
<proteinExistence type="predicted"/>
<dbReference type="Pfam" id="PF09994">
    <property type="entry name" value="T6SS_Tle1-like_cat"/>
    <property type="match status" value="1"/>
</dbReference>
<reference evidence="2" key="1">
    <citation type="submission" date="2023-03" db="EMBL/GenBank/DDBJ databases">
        <title>Massive genome expansion in bonnet fungi (Mycena s.s.) driven by repeated elements and novel gene families across ecological guilds.</title>
        <authorList>
            <consortium name="Lawrence Berkeley National Laboratory"/>
            <person name="Harder C.B."/>
            <person name="Miyauchi S."/>
            <person name="Viragh M."/>
            <person name="Kuo A."/>
            <person name="Thoen E."/>
            <person name="Andreopoulos B."/>
            <person name="Lu D."/>
            <person name="Skrede I."/>
            <person name="Drula E."/>
            <person name="Henrissat B."/>
            <person name="Morin E."/>
            <person name="Kohler A."/>
            <person name="Barry K."/>
            <person name="LaButti K."/>
            <person name="Morin E."/>
            <person name="Salamov A."/>
            <person name="Lipzen A."/>
            <person name="Mereny Z."/>
            <person name="Hegedus B."/>
            <person name="Baldrian P."/>
            <person name="Stursova M."/>
            <person name="Weitz H."/>
            <person name="Taylor A."/>
            <person name="Grigoriev I.V."/>
            <person name="Nagy L.G."/>
            <person name="Martin F."/>
            <person name="Kauserud H."/>
        </authorList>
    </citation>
    <scope>NUCLEOTIDE SEQUENCE</scope>
    <source>
        <strain evidence="2">CBHHK182m</strain>
    </source>
</reference>
<dbReference type="AlphaFoldDB" id="A0AAD7IE97"/>
<dbReference type="PANTHER" id="PTHR33840">
    <property type="match status" value="1"/>
</dbReference>
<dbReference type="EMBL" id="JARKIB010000100">
    <property type="protein sequence ID" value="KAJ7741141.1"/>
    <property type="molecule type" value="Genomic_DNA"/>
</dbReference>
<feature type="domain" description="T6SS Phospholipase effector Tle1-like catalytic" evidence="1">
    <location>
        <begin position="36"/>
        <end position="302"/>
    </location>
</feature>
<name>A0AAD7IE97_9AGAR</name>
<evidence type="ECO:0000259" key="1">
    <source>
        <dbReference type="Pfam" id="PF09994"/>
    </source>
</evidence>
<dbReference type="Gene3D" id="3.40.50.1820">
    <property type="entry name" value="alpha/beta hydrolase"/>
    <property type="match status" value="1"/>
</dbReference>
<evidence type="ECO:0000313" key="2">
    <source>
        <dbReference type="EMBL" id="KAJ7741141.1"/>
    </source>
</evidence>
<dbReference type="InterPro" id="IPR029058">
    <property type="entry name" value="AB_hydrolase_fold"/>
</dbReference>
<accession>A0AAD7IE97</accession>
<keyword evidence="3" id="KW-1185">Reference proteome</keyword>
<evidence type="ECO:0000313" key="3">
    <source>
        <dbReference type="Proteomes" id="UP001215598"/>
    </source>
</evidence>